<name>A0A521AI10_9FLAO</name>
<dbReference type="EMBL" id="FXTC01000001">
    <property type="protein sequence ID" value="SMO34452.1"/>
    <property type="molecule type" value="Genomic_DNA"/>
</dbReference>
<proteinExistence type="predicted"/>
<accession>A0A521AI10</accession>
<keyword evidence="2" id="KW-1185">Reference proteome</keyword>
<reference evidence="1 2" key="1">
    <citation type="submission" date="2017-05" db="EMBL/GenBank/DDBJ databases">
        <authorList>
            <person name="Varghese N."/>
            <person name="Submissions S."/>
        </authorList>
    </citation>
    <scope>NUCLEOTIDE SEQUENCE [LARGE SCALE GENOMIC DNA]</scope>
    <source>
        <strain evidence="1 2">DSM 29371</strain>
    </source>
</reference>
<gene>
    <name evidence="1" type="ORF">SAMN06265171_101153</name>
</gene>
<organism evidence="1 2">
    <name type="scientific">Chryseobacterium rhizoplanae</name>
    <dbReference type="NCBI Taxonomy" id="1609531"/>
    <lineage>
        <taxon>Bacteria</taxon>
        <taxon>Pseudomonadati</taxon>
        <taxon>Bacteroidota</taxon>
        <taxon>Flavobacteriia</taxon>
        <taxon>Flavobacteriales</taxon>
        <taxon>Weeksellaceae</taxon>
        <taxon>Chryseobacterium group</taxon>
        <taxon>Chryseobacterium</taxon>
    </lineage>
</organism>
<dbReference type="Proteomes" id="UP000316916">
    <property type="component" value="Unassembled WGS sequence"/>
</dbReference>
<sequence>MILRFNLILTFHFEYLIFFNDNFDKATQNISNEEKDSELREKINKIAAIENILEK</sequence>
<dbReference type="AlphaFoldDB" id="A0A521AI10"/>
<protein>
    <submittedName>
        <fullName evidence="1">Uncharacterized protein</fullName>
    </submittedName>
</protein>
<evidence type="ECO:0000313" key="1">
    <source>
        <dbReference type="EMBL" id="SMO34452.1"/>
    </source>
</evidence>
<evidence type="ECO:0000313" key="2">
    <source>
        <dbReference type="Proteomes" id="UP000316916"/>
    </source>
</evidence>